<evidence type="ECO:0000313" key="7">
    <source>
        <dbReference type="Proteomes" id="UP001225316"/>
    </source>
</evidence>
<proteinExistence type="inferred from homology"/>
<comment type="similarity">
    <text evidence="1">Belongs to the sulfatase family.</text>
</comment>
<dbReference type="InterPro" id="IPR050738">
    <property type="entry name" value="Sulfatase"/>
</dbReference>
<dbReference type="RefSeq" id="WP_308951302.1">
    <property type="nucleotide sequence ID" value="NZ_JARXHW010000037.1"/>
</dbReference>
<evidence type="ECO:0000256" key="4">
    <source>
        <dbReference type="ARBA" id="ARBA00022837"/>
    </source>
</evidence>
<dbReference type="InterPro" id="IPR024607">
    <property type="entry name" value="Sulfatase_CS"/>
</dbReference>
<dbReference type="CDD" id="cd16026">
    <property type="entry name" value="GALNS_like"/>
    <property type="match status" value="1"/>
</dbReference>
<evidence type="ECO:0000256" key="1">
    <source>
        <dbReference type="ARBA" id="ARBA00008779"/>
    </source>
</evidence>
<dbReference type="PANTHER" id="PTHR42693">
    <property type="entry name" value="ARYLSULFATASE FAMILY MEMBER"/>
    <property type="match status" value="1"/>
</dbReference>
<evidence type="ECO:0000256" key="2">
    <source>
        <dbReference type="ARBA" id="ARBA00022723"/>
    </source>
</evidence>
<keyword evidence="7" id="KW-1185">Reference proteome</keyword>
<dbReference type="EMBL" id="JARXHW010000037">
    <property type="protein sequence ID" value="MDQ8208672.1"/>
    <property type="molecule type" value="Genomic_DNA"/>
</dbReference>
<evidence type="ECO:0000256" key="3">
    <source>
        <dbReference type="ARBA" id="ARBA00022801"/>
    </source>
</evidence>
<evidence type="ECO:0000313" key="6">
    <source>
        <dbReference type="EMBL" id="MDQ8208672.1"/>
    </source>
</evidence>
<dbReference type="SUPFAM" id="SSF53649">
    <property type="entry name" value="Alkaline phosphatase-like"/>
    <property type="match status" value="1"/>
</dbReference>
<dbReference type="Proteomes" id="UP001225316">
    <property type="component" value="Unassembled WGS sequence"/>
</dbReference>
<sequence length="463" mass="51339">MSKRPNVILINCDDLGYGDLGCYGSQRNQSPNIDRLAKHGLKLNSFYMMSPVCSASRAAMLTGCYPQRIGFGPHSVLFPGASKGIHETEVTLGHVAQAAGYQTKIIGKWHCGDQPEFLPTNRGFDEYFGIPYSNDMGRQLNNEGVMREIPRPPLPLLRDNQVIQQQPDQRGITERYTDEAVRFIEDHQAEPFFLYLAHMYVHVPLFVPQQFLKQSKNGAYGGAVAAIDWSTGVIVDRLKKLGLFENTLIIFTSDNGSRARDEGGSNAPCNGTKASTWEGGQRVPCILHWPDGIQPGNVSDELVRSADFLPSIASLIHSPCRPDKAIDGIDLSGFITGQTTTTGIDTFYYYSFASLCAVRKGDWKLHLSRRDEPNLCELYNLRVDVGETKNVADANPHIVEELQRLAEGVRLRFGDSIQEVEGSEVRPCGHSDNAVALTEYDPTHPYMIACYDLADADMKTMEG</sequence>
<protein>
    <submittedName>
        <fullName evidence="6">Sulfatase</fullName>
    </submittedName>
</protein>
<dbReference type="Gene3D" id="3.40.720.10">
    <property type="entry name" value="Alkaline Phosphatase, subunit A"/>
    <property type="match status" value="1"/>
</dbReference>
<dbReference type="Gene3D" id="3.30.1120.10">
    <property type="match status" value="1"/>
</dbReference>
<keyword evidence="4" id="KW-0106">Calcium</keyword>
<accession>A0ABU1B0D4</accession>
<dbReference type="PANTHER" id="PTHR42693:SF53">
    <property type="entry name" value="ENDO-4-O-SULFATASE"/>
    <property type="match status" value="1"/>
</dbReference>
<dbReference type="InterPro" id="IPR000917">
    <property type="entry name" value="Sulfatase_N"/>
</dbReference>
<name>A0ABU1B0D4_9BACT</name>
<evidence type="ECO:0000259" key="5">
    <source>
        <dbReference type="Pfam" id="PF00884"/>
    </source>
</evidence>
<feature type="domain" description="Sulfatase N-terminal" evidence="5">
    <location>
        <begin position="5"/>
        <end position="316"/>
    </location>
</feature>
<comment type="caution">
    <text evidence="6">The sequence shown here is derived from an EMBL/GenBank/DDBJ whole genome shotgun (WGS) entry which is preliminary data.</text>
</comment>
<dbReference type="InterPro" id="IPR017850">
    <property type="entry name" value="Alkaline_phosphatase_core_sf"/>
</dbReference>
<reference evidence="6 7" key="1">
    <citation type="submission" date="2023-04" db="EMBL/GenBank/DDBJ databases">
        <title>A novel bacteria isolated from coastal sediment.</title>
        <authorList>
            <person name="Liu X.-J."/>
            <person name="Du Z.-J."/>
        </authorList>
    </citation>
    <scope>NUCLEOTIDE SEQUENCE [LARGE SCALE GENOMIC DNA]</scope>
    <source>
        <strain evidence="6 7">SDUM461003</strain>
    </source>
</reference>
<dbReference type="PROSITE" id="PS00149">
    <property type="entry name" value="SULFATASE_2"/>
    <property type="match status" value="1"/>
</dbReference>
<organism evidence="6 7">
    <name type="scientific">Thalassobacterium maritimum</name>
    <dbReference type="NCBI Taxonomy" id="3041265"/>
    <lineage>
        <taxon>Bacteria</taxon>
        <taxon>Pseudomonadati</taxon>
        <taxon>Verrucomicrobiota</taxon>
        <taxon>Opitutia</taxon>
        <taxon>Puniceicoccales</taxon>
        <taxon>Coraliomargaritaceae</taxon>
        <taxon>Thalassobacterium</taxon>
    </lineage>
</organism>
<keyword evidence="3" id="KW-0378">Hydrolase</keyword>
<dbReference type="Pfam" id="PF00884">
    <property type="entry name" value="Sulfatase"/>
    <property type="match status" value="1"/>
</dbReference>
<gene>
    <name evidence="6" type="ORF">QEH52_14190</name>
</gene>
<keyword evidence="2" id="KW-0479">Metal-binding</keyword>